<dbReference type="EMBL" id="CAJVRM010000059">
    <property type="protein sequence ID" value="CAG8973013.1"/>
    <property type="molecule type" value="Genomic_DNA"/>
</dbReference>
<evidence type="ECO:0000256" key="2">
    <source>
        <dbReference type="SAM" id="SignalP"/>
    </source>
</evidence>
<feature type="compositionally biased region" description="Polar residues" evidence="1">
    <location>
        <begin position="363"/>
        <end position="375"/>
    </location>
</feature>
<evidence type="ECO:0000313" key="3">
    <source>
        <dbReference type="EMBL" id="CAG8973013.1"/>
    </source>
</evidence>
<keyword evidence="2" id="KW-0732">Signal</keyword>
<proteinExistence type="predicted"/>
<feature type="compositionally biased region" description="Basic and acidic residues" evidence="1">
    <location>
        <begin position="423"/>
        <end position="436"/>
    </location>
</feature>
<protein>
    <submittedName>
        <fullName evidence="3">Uncharacterized protein</fullName>
    </submittedName>
</protein>
<reference evidence="3" key="1">
    <citation type="submission" date="2021-07" db="EMBL/GenBank/DDBJ databases">
        <authorList>
            <person name="Durling M."/>
        </authorList>
    </citation>
    <scope>NUCLEOTIDE SEQUENCE</scope>
</reference>
<comment type="caution">
    <text evidence="3">The sequence shown here is derived from an EMBL/GenBank/DDBJ whole genome shotgun (WGS) entry which is preliminary data.</text>
</comment>
<evidence type="ECO:0000313" key="4">
    <source>
        <dbReference type="Proteomes" id="UP000701801"/>
    </source>
</evidence>
<accession>A0A9N9LFB0</accession>
<sequence>MHSSWSFTAGVVLLSTCSAKALIPRAEPSDCSVVPHVYYPKVINTCCDKATTITVDECSTEIVLPTGGCIDTTITQTVTKERRHRKTETAEATSTTESSSESTISSTTSYSESSTTTDAEPTSTVVYKRGEQGQGGNRANDFYNRKRPWQDMRVYNPTFEGKNFDSGGNGDNRGNKLKVTDKSTTTKHDNSRILAVDESGDYRDNDLKYNGGEGNGDGSMYNTGSDSGNNRDKGDYRDNDLKYFDASKKNKVDVDVNKNRYANKKIDLKNSANEGSQNSLKKETGFKDSGNQGSQNELKKTNNQLNSGNEGSQNSLKKELEFKNSANKGSQNSLKKDESTHEFNPTSTDDHSKGGSYAIGNKQLKNVDNDGSGNKLTKIDKSSKKLSVDVDKSVTIVKLDNYRKNREHYRERVDAWYTTRLAVENRDSQSHKREARQANTRDGPRRRGPLP</sequence>
<feature type="region of interest" description="Disordered" evidence="1">
    <location>
        <begin position="77"/>
        <end position="236"/>
    </location>
</feature>
<dbReference type="OrthoDB" id="10377197at2759"/>
<name>A0A9N9LFB0_9HELO</name>
<feature type="region of interest" description="Disordered" evidence="1">
    <location>
        <begin position="265"/>
        <end position="383"/>
    </location>
</feature>
<dbReference type="AlphaFoldDB" id="A0A9N9LFB0"/>
<organism evidence="3 4">
    <name type="scientific">Hymenoscyphus albidus</name>
    <dbReference type="NCBI Taxonomy" id="595503"/>
    <lineage>
        <taxon>Eukaryota</taxon>
        <taxon>Fungi</taxon>
        <taxon>Dikarya</taxon>
        <taxon>Ascomycota</taxon>
        <taxon>Pezizomycotina</taxon>
        <taxon>Leotiomycetes</taxon>
        <taxon>Helotiales</taxon>
        <taxon>Helotiaceae</taxon>
        <taxon>Hymenoscyphus</taxon>
    </lineage>
</organism>
<feature type="compositionally biased region" description="Polar residues" evidence="1">
    <location>
        <begin position="324"/>
        <end position="333"/>
    </location>
</feature>
<keyword evidence="4" id="KW-1185">Reference proteome</keyword>
<dbReference type="Proteomes" id="UP000701801">
    <property type="component" value="Unassembled WGS sequence"/>
</dbReference>
<feature type="compositionally biased region" description="Low complexity" evidence="1">
    <location>
        <begin position="90"/>
        <end position="117"/>
    </location>
</feature>
<gene>
    <name evidence="3" type="ORF">HYALB_00007862</name>
</gene>
<feature type="compositionally biased region" description="Basic and acidic residues" evidence="1">
    <location>
        <begin position="178"/>
        <end position="191"/>
    </location>
</feature>
<feature type="region of interest" description="Disordered" evidence="1">
    <location>
        <begin position="422"/>
        <end position="451"/>
    </location>
</feature>
<feature type="compositionally biased region" description="Polar residues" evidence="1">
    <location>
        <begin position="289"/>
        <end position="315"/>
    </location>
</feature>
<evidence type="ECO:0000256" key="1">
    <source>
        <dbReference type="SAM" id="MobiDB-lite"/>
    </source>
</evidence>
<feature type="signal peptide" evidence="2">
    <location>
        <begin position="1"/>
        <end position="21"/>
    </location>
</feature>
<feature type="chain" id="PRO_5040280111" evidence="2">
    <location>
        <begin position="22"/>
        <end position="451"/>
    </location>
</feature>
<feature type="compositionally biased region" description="Polar residues" evidence="1">
    <location>
        <begin position="270"/>
        <end position="279"/>
    </location>
</feature>